<name>A0A2P7VC53_9BACL</name>
<reference evidence="1 2" key="1">
    <citation type="submission" date="2018-03" db="EMBL/GenBank/DDBJ databases">
        <title>Brevisbacillus phylogenomics.</title>
        <authorList>
            <person name="Dunlap C."/>
        </authorList>
    </citation>
    <scope>NUCLEOTIDE SEQUENCE [LARGE SCALE GENOMIC DNA]</scope>
    <source>
        <strain evidence="1 2">NRRL NRS-1210</strain>
    </source>
</reference>
<dbReference type="SUPFAM" id="SSF54909">
    <property type="entry name" value="Dimeric alpha+beta barrel"/>
    <property type="match status" value="1"/>
</dbReference>
<keyword evidence="2" id="KW-1185">Reference proteome</keyword>
<evidence type="ECO:0000313" key="2">
    <source>
        <dbReference type="Proteomes" id="UP000240419"/>
    </source>
</evidence>
<gene>
    <name evidence="1" type="ORF">C7R93_10980</name>
</gene>
<dbReference type="InterPro" id="IPR011008">
    <property type="entry name" value="Dimeric_a/b-barrel"/>
</dbReference>
<comment type="caution">
    <text evidence="1">The sequence shown here is derived from an EMBL/GenBank/DDBJ whole genome shotgun (WGS) entry which is preliminary data.</text>
</comment>
<proteinExistence type="predicted"/>
<evidence type="ECO:0008006" key="3">
    <source>
        <dbReference type="Google" id="ProtNLM"/>
    </source>
</evidence>
<accession>A0A2P7VC53</accession>
<dbReference type="Proteomes" id="UP000240419">
    <property type="component" value="Unassembled WGS sequence"/>
</dbReference>
<evidence type="ECO:0000313" key="1">
    <source>
        <dbReference type="EMBL" id="PSJ96752.1"/>
    </source>
</evidence>
<dbReference type="EMBL" id="PXZM01000014">
    <property type="protein sequence ID" value="PSJ96752.1"/>
    <property type="molecule type" value="Genomic_DNA"/>
</dbReference>
<dbReference type="Gene3D" id="3.30.70.100">
    <property type="match status" value="1"/>
</dbReference>
<dbReference type="AlphaFoldDB" id="A0A2P7VC53"/>
<organism evidence="1 2">
    <name type="scientific">Brevibacillus fortis</name>
    <dbReference type="NCBI Taxonomy" id="2126352"/>
    <lineage>
        <taxon>Bacteria</taxon>
        <taxon>Bacillati</taxon>
        <taxon>Bacillota</taxon>
        <taxon>Bacilli</taxon>
        <taxon>Bacillales</taxon>
        <taxon>Paenibacillaceae</taxon>
        <taxon>Brevibacillus</taxon>
    </lineage>
</organism>
<protein>
    <recommendedName>
        <fullName evidence="3">ABM domain-containing protein</fullName>
    </recommendedName>
</protein>
<sequence>MEEQLQQMGRHVLVPVNKDAGCVEVYFMEPSLETDNIFFGVVSVWRDKETLETMKNSERYRNLLQDMGPLIESVTDQLYVVA</sequence>
<dbReference type="OrthoDB" id="2679092at2"/>